<dbReference type="GO" id="GO:0000160">
    <property type="term" value="P:phosphorelay signal transduction system"/>
    <property type="evidence" value="ECO:0007669"/>
    <property type="project" value="InterPro"/>
</dbReference>
<dbReference type="Gene3D" id="1.10.10.60">
    <property type="entry name" value="Homeodomain-like"/>
    <property type="match status" value="2"/>
</dbReference>
<dbReference type="EMBL" id="CP058561">
    <property type="protein sequence ID" value="QUH30888.1"/>
    <property type="molecule type" value="Genomic_DNA"/>
</dbReference>
<dbReference type="PANTHER" id="PTHR43280">
    <property type="entry name" value="ARAC-FAMILY TRANSCRIPTIONAL REGULATOR"/>
    <property type="match status" value="1"/>
</dbReference>
<evidence type="ECO:0000256" key="6">
    <source>
        <dbReference type="PROSITE-ProRule" id="PRU00169"/>
    </source>
</evidence>
<dbReference type="InterPro" id="IPR009057">
    <property type="entry name" value="Homeodomain-like_sf"/>
</dbReference>
<dbReference type="GO" id="GO:0003700">
    <property type="term" value="F:DNA-binding transcription factor activity"/>
    <property type="evidence" value="ECO:0007669"/>
    <property type="project" value="InterPro"/>
</dbReference>
<name>A0A8J8MDI6_9FIRM</name>
<evidence type="ECO:0000256" key="1">
    <source>
        <dbReference type="ARBA" id="ARBA00018672"/>
    </source>
</evidence>
<evidence type="ECO:0000313" key="10">
    <source>
        <dbReference type="Proteomes" id="UP000677305"/>
    </source>
</evidence>
<dbReference type="SMART" id="SM00342">
    <property type="entry name" value="HTH_ARAC"/>
    <property type="match status" value="1"/>
</dbReference>
<keyword evidence="6" id="KW-0597">Phosphoprotein</keyword>
<dbReference type="InterPro" id="IPR018060">
    <property type="entry name" value="HTH_AraC"/>
</dbReference>
<dbReference type="PROSITE" id="PS01124">
    <property type="entry name" value="HTH_ARAC_FAMILY_2"/>
    <property type="match status" value="1"/>
</dbReference>
<dbReference type="Gene3D" id="3.40.50.2300">
    <property type="match status" value="1"/>
</dbReference>
<sequence>MIRTLIVDDDYLVRMFLLAVTDWEKEGFMIVDDVQDGEQALEKVESLEPELIITDISMPVMDGISLIKEIRRREIQCKIIVLSCHDDFDYVKEALKQGADDYILKNAFNKKNIEDILGTLRKKVDEGRAEAKEKKKLLHLADLGSNELKKKFLHNVINNKYDYNQLKQKCMNNDIDLSLLKTAVLEIKILKTYEPNNKNDQQKQIIIFNDLIGMSQNIIDKSYKYEIIATKDYNYTIIVDATSISSNTILNEIASKFHEFIEEKYELSSVIGVSDICIGKESLKNAYNHAQRTLERSFYNKDKILYYEIINIVHKEKNFNRFYDDIKKLLITVDIEKIIQHSKEQIKYFEREYINSAVVIEWIKEMDNILHIDREHEIYEHITSIEQVKDMIDNFRKHIHYYPNIPTKITNITVAKAIEYMNNNYDKTISLTSVAEQLNVNSTYLSRIFKHETKMNFTDYLSSIRIDNAKCLLSSTNKKIKDIAKLCGFYDYRYFCKIFKKSVGHSPLCYRKYIE</sequence>
<dbReference type="SUPFAM" id="SSF46689">
    <property type="entry name" value="Homeodomain-like"/>
    <property type="match status" value="2"/>
</dbReference>
<protein>
    <recommendedName>
        <fullName evidence="1">Stage 0 sporulation protein A homolog</fullName>
    </recommendedName>
</protein>
<keyword evidence="4" id="KW-0804">Transcription</keyword>
<keyword evidence="10" id="KW-1185">Reference proteome</keyword>
<feature type="domain" description="Response regulatory" evidence="8">
    <location>
        <begin position="3"/>
        <end position="120"/>
    </location>
</feature>
<evidence type="ECO:0000256" key="3">
    <source>
        <dbReference type="ARBA" id="ARBA00023125"/>
    </source>
</evidence>
<dbReference type="KEGG" id="vgu:HYG85_18975"/>
<dbReference type="SMART" id="SM00448">
    <property type="entry name" value="REC"/>
    <property type="match status" value="1"/>
</dbReference>
<accession>A0A8J8MDI6</accession>
<dbReference type="InterPro" id="IPR011006">
    <property type="entry name" value="CheY-like_superfamily"/>
</dbReference>
<evidence type="ECO:0000256" key="5">
    <source>
        <dbReference type="ARBA" id="ARBA00024867"/>
    </source>
</evidence>
<dbReference type="PANTHER" id="PTHR43280:SF2">
    <property type="entry name" value="HTH-TYPE TRANSCRIPTIONAL REGULATOR EXSA"/>
    <property type="match status" value="1"/>
</dbReference>
<dbReference type="AlphaFoldDB" id="A0A8J8MDI6"/>
<dbReference type="RefSeq" id="WP_212690998.1">
    <property type="nucleotide sequence ID" value="NZ_CP058561.1"/>
</dbReference>
<proteinExistence type="predicted"/>
<evidence type="ECO:0000313" key="9">
    <source>
        <dbReference type="EMBL" id="QUH30888.1"/>
    </source>
</evidence>
<comment type="function">
    <text evidence="5">May play the central regulatory role in sporulation. It may be an element of the effector pathway responsible for the activation of sporulation genes in response to nutritional stress. Spo0A may act in concert with spo0H (a sigma factor) to control the expression of some genes that are critical to the sporulation process.</text>
</comment>
<feature type="domain" description="HTH araC/xylS-type" evidence="7">
    <location>
        <begin position="415"/>
        <end position="513"/>
    </location>
</feature>
<reference evidence="9 10" key="1">
    <citation type="submission" date="2020-07" db="EMBL/GenBank/DDBJ databases">
        <title>Vallitalea guaymasensis genome.</title>
        <authorList>
            <person name="Postec A."/>
        </authorList>
    </citation>
    <scope>NUCLEOTIDE SEQUENCE [LARGE SCALE GENOMIC DNA]</scope>
    <source>
        <strain evidence="9 10">Ra1766G1</strain>
    </source>
</reference>
<dbReference type="PROSITE" id="PS50110">
    <property type="entry name" value="RESPONSE_REGULATORY"/>
    <property type="match status" value="1"/>
</dbReference>
<evidence type="ECO:0000256" key="4">
    <source>
        <dbReference type="ARBA" id="ARBA00023163"/>
    </source>
</evidence>
<keyword evidence="3" id="KW-0238">DNA-binding</keyword>
<dbReference type="Pfam" id="PF00072">
    <property type="entry name" value="Response_reg"/>
    <property type="match status" value="1"/>
</dbReference>
<dbReference type="InterPro" id="IPR001789">
    <property type="entry name" value="Sig_transdc_resp-reg_receiver"/>
</dbReference>
<organism evidence="9 10">
    <name type="scientific">Vallitalea guaymasensis</name>
    <dbReference type="NCBI Taxonomy" id="1185412"/>
    <lineage>
        <taxon>Bacteria</taxon>
        <taxon>Bacillati</taxon>
        <taxon>Bacillota</taxon>
        <taxon>Clostridia</taxon>
        <taxon>Lachnospirales</taxon>
        <taxon>Vallitaleaceae</taxon>
        <taxon>Vallitalea</taxon>
    </lineage>
</organism>
<feature type="modified residue" description="4-aspartylphosphate" evidence="6">
    <location>
        <position position="55"/>
    </location>
</feature>
<dbReference type="CDD" id="cd17536">
    <property type="entry name" value="REC_YesN-like"/>
    <property type="match status" value="1"/>
</dbReference>
<gene>
    <name evidence="9" type="ORF">HYG85_18975</name>
</gene>
<evidence type="ECO:0000256" key="2">
    <source>
        <dbReference type="ARBA" id="ARBA00023015"/>
    </source>
</evidence>
<keyword evidence="2" id="KW-0805">Transcription regulation</keyword>
<dbReference type="Proteomes" id="UP000677305">
    <property type="component" value="Chromosome"/>
</dbReference>
<dbReference type="GO" id="GO:0043565">
    <property type="term" value="F:sequence-specific DNA binding"/>
    <property type="evidence" value="ECO:0007669"/>
    <property type="project" value="InterPro"/>
</dbReference>
<evidence type="ECO:0000259" key="8">
    <source>
        <dbReference type="PROSITE" id="PS50110"/>
    </source>
</evidence>
<evidence type="ECO:0000259" key="7">
    <source>
        <dbReference type="PROSITE" id="PS01124"/>
    </source>
</evidence>
<dbReference type="Pfam" id="PF12833">
    <property type="entry name" value="HTH_18"/>
    <property type="match status" value="1"/>
</dbReference>
<dbReference type="SUPFAM" id="SSF52172">
    <property type="entry name" value="CheY-like"/>
    <property type="match status" value="1"/>
</dbReference>